<protein>
    <recommendedName>
        <fullName evidence="2">Transcription factor CBF/NF-Y/archaeal histone domain-containing protein</fullName>
    </recommendedName>
</protein>
<dbReference type="eggNOG" id="KOG1657">
    <property type="taxonomic scope" value="Eukaryota"/>
</dbReference>
<dbReference type="Gene3D" id="1.10.20.10">
    <property type="entry name" value="Histone, subunit A"/>
    <property type="match status" value="1"/>
</dbReference>
<proteinExistence type="predicted"/>
<dbReference type="OrthoDB" id="636685at2759"/>
<name>F8PZS8_SERL3</name>
<feature type="region of interest" description="Disordered" evidence="1">
    <location>
        <begin position="385"/>
        <end position="410"/>
    </location>
</feature>
<dbReference type="InParanoid" id="F8PZS8"/>
<feature type="compositionally biased region" description="Polar residues" evidence="1">
    <location>
        <begin position="321"/>
        <end position="341"/>
    </location>
</feature>
<feature type="compositionally biased region" description="Acidic residues" evidence="1">
    <location>
        <begin position="42"/>
        <end position="63"/>
    </location>
</feature>
<organism evidence="4">
    <name type="scientific">Serpula lacrymans var. lacrymans (strain S7.3)</name>
    <name type="common">Dry rot fungus</name>
    <dbReference type="NCBI Taxonomy" id="936435"/>
    <lineage>
        <taxon>Eukaryota</taxon>
        <taxon>Fungi</taxon>
        <taxon>Dikarya</taxon>
        <taxon>Basidiomycota</taxon>
        <taxon>Agaricomycotina</taxon>
        <taxon>Agaricomycetes</taxon>
        <taxon>Agaricomycetidae</taxon>
        <taxon>Boletales</taxon>
        <taxon>Coniophorineae</taxon>
        <taxon>Serpulaceae</taxon>
        <taxon>Serpula</taxon>
    </lineage>
</organism>
<dbReference type="OMA" id="PSETWEE"/>
<feature type="domain" description="Transcription factor CBF/NF-Y/archaeal histone" evidence="2">
    <location>
        <begin position="88"/>
        <end position="151"/>
    </location>
</feature>
<evidence type="ECO:0000313" key="4">
    <source>
        <dbReference type="Proteomes" id="UP000008063"/>
    </source>
</evidence>
<dbReference type="STRING" id="936435.F8PZS8"/>
<gene>
    <name evidence="3" type="ORF">SERLA73DRAFT_74617</name>
</gene>
<dbReference type="AlphaFoldDB" id="F8PZS8"/>
<dbReference type="SUPFAM" id="SSF47113">
    <property type="entry name" value="Histone-fold"/>
    <property type="match status" value="1"/>
</dbReference>
<dbReference type="GO" id="GO:0046982">
    <property type="term" value="F:protein heterodimerization activity"/>
    <property type="evidence" value="ECO:0007669"/>
    <property type="project" value="InterPro"/>
</dbReference>
<evidence type="ECO:0000313" key="3">
    <source>
        <dbReference type="EMBL" id="EGN98400.1"/>
    </source>
</evidence>
<dbReference type="EMBL" id="GL945481">
    <property type="protein sequence ID" value="EGN98400.1"/>
    <property type="molecule type" value="Genomic_DNA"/>
</dbReference>
<dbReference type="Proteomes" id="UP000008063">
    <property type="component" value="Unassembled WGS sequence"/>
</dbReference>
<accession>F8PZS8</accession>
<dbReference type="InterPro" id="IPR009072">
    <property type="entry name" value="Histone-fold"/>
</dbReference>
<feature type="region of interest" description="Disordered" evidence="1">
    <location>
        <begin position="1"/>
        <end position="90"/>
    </location>
</feature>
<feature type="compositionally biased region" description="Polar residues" evidence="1">
    <location>
        <begin position="395"/>
        <end position="410"/>
    </location>
</feature>
<dbReference type="HOGENOM" id="CLU_042061_0_0_1"/>
<feature type="compositionally biased region" description="Basic and acidic residues" evidence="1">
    <location>
        <begin position="244"/>
        <end position="266"/>
    </location>
</feature>
<sequence>MAAYYADPSAMMAQTSSSHTHPRPSDLGTHSLNGPSLYDIPTDSENEAEVDELDSDSEVDVDMDANTSNAGPKKGARRSGERTPGTTLLPSTRLDNILQGDGVTGNLIMSKEASFVLSIATEEFIKRMAQAGQRQAAAARRNTVVYKDMASSIQQYQEFMFLEGKFNPAYIIPRPISLSEALARRAQKEKERLEEDPALASVPQDLPPPSVSVSHAAQAKGKGKSKAANGKERDTEKTSSTSQNKKDTVKRDGKGKANAVDSKDENASTGVTKSVSRRASRNTRASRDWMDVDAEPAPEDVAMNGISHPPPPDPIIKTDKSSISIQNSVSHDPESCNTIQESHNHDPTSFDQNSTWPGQYTGPASGFLQENPKIVSYAQDTPRIASLPMNPGRTIYSQQLPNRSENGLNR</sequence>
<dbReference type="Pfam" id="PF00808">
    <property type="entry name" value="CBFD_NFYB_HMF"/>
    <property type="match status" value="1"/>
</dbReference>
<keyword evidence="4" id="KW-1185">Reference proteome</keyword>
<reference evidence="4" key="1">
    <citation type="journal article" date="2011" name="Science">
        <title>The plant cell wall-decomposing machinery underlies the functional diversity of forest fungi.</title>
        <authorList>
            <person name="Eastwood D.C."/>
            <person name="Floudas D."/>
            <person name="Binder M."/>
            <person name="Majcherczyk A."/>
            <person name="Schneider P."/>
            <person name="Aerts A."/>
            <person name="Asiegbu F.O."/>
            <person name="Baker S.E."/>
            <person name="Barry K."/>
            <person name="Bendiksby M."/>
            <person name="Blumentritt M."/>
            <person name="Coutinho P.M."/>
            <person name="Cullen D."/>
            <person name="de Vries R.P."/>
            <person name="Gathman A."/>
            <person name="Goodell B."/>
            <person name="Henrissat B."/>
            <person name="Ihrmark K."/>
            <person name="Kauserud H."/>
            <person name="Kohler A."/>
            <person name="LaButti K."/>
            <person name="Lapidus A."/>
            <person name="Lavin J.L."/>
            <person name="Lee Y.-H."/>
            <person name="Lindquist E."/>
            <person name="Lilly W."/>
            <person name="Lucas S."/>
            <person name="Morin E."/>
            <person name="Murat C."/>
            <person name="Oguiza J.A."/>
            <person name="Park J."/>
            <person name="Pisabarro A.G."/>
            <person name="Riley R."/>
            <person name="Rosling A."/>
            <person name="Salamov A."/>
            <person name="Schmidt O."/>
            <person name="Schmutz J."/>
            <person name="Skrede I."/>
            <person name="Stenlid J."/>
            <person name="Wiebenga A."/>
            <person name="Xie X."/>
            <person name="Kuees U."/>
            <person name="Hibbett D.S."/>
            <person name="Hoffmeister D."/>
            <person name="Hoegberg N."/>
            <person name="Martin F."/>
            <person name="Grigoriev I.V."/>
            <person name="Watkinson S.C."/>
        </authorList>
    </citation>
    <scope>NUCLEOTIDE SEQUENCE [LARGE SCALE GENOMIC DNA]</scope>
    <source>
        <strain evidence="4">strain S7.3</strain>
    </source>
</reference>
<evidence type="ECO:0000259" key="2">
    <source>
        <dbReference type="Pfam" id="PF00808"/>
    </source>
</evidence>
<feature type="compositionally biased region" description="Polar residues" evidence="1">
    <location>
        <begin position="349"/>
        <end position="358"/>
    </location>
</feature>
<dbReference type="InterPro" id="IPR003958">
    <property type="entry name" value="CBFA_NFYB_domain"/>
</dbReference>
<evidence type="ECO:0000256" key="1">
    <source>
        <dbReference type="SAM" id="MobiDB-lite"/>
    </source>
</evidence>
<feature type="region of interest" description="Disordered" evidence="1">
    <location>
        <begin position="187"/>
        <end position="367"/>
    </location>
</feature>